<evidence type="ECO:0000256" key="11">
    <source>
        <dbReference type="ARBA" id="ARBA00023180"/>
    </source>
</evidence>
<evidence type="ECO:0000256" key="9">
    <source>
        <dbReference type="ARBA" id="ARBA00023065"/>
    </source>
</evidence>
<proteinExistence type="predicted"/>
<dbReference type="Proteomes" id="UP001189429">
    <property type="component" value="Unassembled WGS sequence"/>
</dbReference>
<keyword evidence="8 14" id="KW-1133">Transmembrane helix</keyword>
<evidence type="ECO:0000256" key="14">
    <source>
        <dbReference type="SAM" id="Phobius"/>
    </source>
</evidence>
<dbReference type="InterPro" id="IPR050599">
    <property type="entry name" value="VDCC_alpha-1_subunit"/>
</dbReference>
<keyword evidence="6" id="KW-0106">Calcium</keyword>
<sequence>ESARARGGAGAGAAASEELPEWLAQALAEERRAVRSALERSHQESREALDRELGRTHGALVAQVEGWGARRAGALRLPAVVMTGLRALGRQAEPEVERVDAQALGQGAVSASSSVTAPASARQSARAPSVRTSVLALHRASQGEVVDRDSRGDARPAGSKGSACSMGGPLPSPVGSPRLLVRPSPQKAAGPESEPCSPPAIPTEPERPKSPEGTAGPVCHKSAAAAKSRPSRRSYSNDRGVVSVMSANDVQERVTTVLWKGGESRRSPRRGQWAEFVDSTRFEVQFSGLVRGNQLEYRRYSYHPDPWPGANQILNVISVCFGVIFALEVSIKLCALRSTFFHLYWNVFDLMVVLFWLVEMSSVLKGNLENTTALRLARLARLLRLVRLVRQIRSFDALFLMTTAIKSSLIVLAWSCVLLLMIQVLVAFVINQLLEEFYFPFDHDEAEKKATFEYFGTFSRALLSTFEMTLANWPPVCRLLMENVSE</sequence>
<feature type="domain" description="Ion transport" evidence="15">
    <location>
        <begin position="302"/>
        <end position="476"/>
    </location>
</feature>
<dbReference type="PANTHER" id="PTHR45628">
    <property type="entry name" value="VOLTAGE-DEPENDENT CALCIUM CHANNEL TYPE A SUBUNIT ALPHA-1"/>
    <property type="match status" value="1"/>
</dbReference>
<evidence type="ECO:0000313" key="17">
    <source>
        <dbReference type="Proteomes" id="UP001189429"/>
    </source>
</evidence>
<evidence type="ECO:0000256" key="10">
    <source>
        <dbReference type="ARBA" id="ARBA00023136"/>
    </source>
</evidence>
<evidence type="ECO:0000256" key="4">
    <source>
        <dbReference type="ARBA" id="ARBA00022673"/>
    </source>
</evidence>
<keyword evidence="3" id="KW-0109">Calcium transport</keyword>
<name>A0ABN9PWG2_9DINO</name>
<keyword evidence="7" id="KW-0851">Voltage-gated channel</keyword>
<dbReference type="InterPro" id="IPR027359">
    <property type="entry name" value="Volt_channel_dom_sf"/>
</dbReference>
<dbReference type="PANTHER" id="PTHR45628:SF7">
    <property type="entry name" value="VOLTAGE-DEPENDENT CALCIUM CHANNEL TYPE A SUBUNIT ALPHA-1"/>
    <property type="match status" value="1"/>
</dbReference>
<comment type="subcellular location">
    <subcellularLocation>
        <location evidence="1">Membrane</location>
        <topology evidence="1">Multi-pass membrane protein</topology>
    </subcellularLocation>
</comment>
<dbReference type="Pfam" id="PF00520">
    <property type="entry name" value="Ion_trans"/>
    <property type="match status" value="1"/>
</dbReference>
<feature type="compositionally biased region" description="Basic and acidic residues" evidence="13">
    <location>
        <begin position="145"/>
        <end position="154"/>
    </location>
</feature>
<evidence type="ECO:0000256" key="7">
    <source>
        <dbReference type="ARBA" id="ARBA00022882"/>
    </source>
</evidence>
<keyword evidence="17" id="KW-1185">Reference proteome</keyword>
<evidence type="ECO:0000313" key="16">
    <source>
        <dbReference type="EMBL" id="CAK0797615.1"/>
    </source>
</evidence>
<feature type="transmembrane region" description="Helical" evidence="14">
    <location>
        <begin position="409"/>
        <end position="430"/>
    </location>
</feature>
<dbReference type="Gene3D" id="1.20.120.350">
    <property type="entry name" value="Voltage-gated potassium channels. Chain C"/>
    <property type="match status" value="1"/>
</dbReference>
<keyword evidence="9" id="KW-0406">Ion transport</keyword>
<evidence type="ECO:0000256" key="3">
    <source>
        <dbReference type="ARBA" id="ARBA00022568"/>
    </source>
</evidence>
<keyword evidence="4" id="KW-0107">Calcium channel</keyword>
<reference evidence="16" key="1">
    <citation type="submission" date="2023-10" db="EMBL/GenBank/DDBJ databases">
        <authorList>
            <person name="Chen Y."/>
            <person name="Shah S."/>
            <person name="Dougan E. K."/>
            <person name="Thang M."/>
            <person name="Chan C."/>
        </authorList>
    </citation>
    <scope>NUCLEOTIDE SEQUENCE [LARGE SCALE GENOMIC DNA]</scope>
</reference>
<keyword evidence="11" id="KW-0325">Glycoprotein</keyword>
<feature type="compositionally biased region" description="Low complexity" evidence="13">
    <location>
        <begin position="109"/>
        <end position="129"/>
    </location>
</feature>
<feature type="non-terminal residue" evidence="16">
    <location>
        <position position="1"/>
    </location>
</feature>
<evidence type="ECO:0000256" key="8">
    <source>
        <dbReference type="ARBA" id="ARBA00022989"/>
    </source>
</evidence>
<protein>
    <recommendedName>
        <fullName evidence="15">Ion transport domain-containing protein</fullName>
    </recommendedName>
</protein>
<accession>A0ABN9PWG2</accession>
<keyword evidence="10 14" id="KW-0472">Membrane</keyword>
<dbReference type="SUPFAM" id="SSF81324">
    <property type="entry name" value="Voltage-gated potassium channels"/>
    <property type="match status" value="1"/>
</dbReference>
<keyword evidence="2" id="KW-0813">Transport</keyword>
<dbReference type="InterPro" id="IPR005821">
    <property type="entry name" value="Ion_trans_dom"/>
</dbReference>
<dbReference type="EMBL" id="CAUYUJ010001780">
    <property type="protein sequence ID" value="CAK0797615.1"/>
    <property type="molecule type" value="Genomic_DNA"/>
</dbReference>
<keyword evidence="12" id="KW-0407">Ion channel</keyword>
<feature type="region of interest" description="Disordered" evidence="13">
    <location>
        <begin position="109"/>
        <end position="237"/>
    </location>
</feature>
<evidence type="ECO:0000256" key="2">
    <source>
        <dbReference type="ARBA" id="ARBA00022448"/>
    </source>
</evidence>
<evidence type="ECO:0000259" key="15">
    <source>
        <dbReference type="Pfam" id="PF00520"/>
    </source>
</evidence>
<evidence type="ECO:0000256" key="13">
    <source>
        <dbReference type="SAM" id="MobiDB-lite"/>
    </source>
</evidence>
<gene>
    <name evidence="16" type="ORF">PCOR1329_LOCUS6647</name>
</gene>
<keyword evidence="5 14" id="KW-0812">Transmembrane</keyword>
<evidence type="ECO:0000256" key="1">
    <source>
        <dbReference type="ARBA" id="ARBA00004141"/>
    </source>
</evidence>
<evidence type="ECO:0000256" key="12">
    <source>
        <dbReference type="ARBA" id="ARBA00023303"/>
    </source>
</evidence>
<feature type="transmembrane region" description="Helical" evidence="14">
    <location>
        <begin position="343"/>
        <end position="364"/>
    </location>
</feature>
<evidence type="ECO:0000256" key="6">
    <source>
        <dbReference type="ARBA" id="ARBA00022837"/>
    </source>
</evidence>
<evidence type="ECO:0000256" key="5">
    <source>
        <dbReference type="ARBA" id="ARBA00022692"/>
    </source>
</evidence>
<comment type="caution">
    <text evidence="16">The sequence shown here is derived from an EMBL/GenBank/DDBJ whole genome shotgun (WGS) entry which is preliminary data.</text>
</comment>
<organism evidence="16 17">
    <name type="scientific">Prorocentrum cordatum</name>
    <dbReference type="NCBI Taxonomy" id="2364126"/>
    <lineage>
        <taxon>Eukaryota</taxon>
        <taxon>Sar</taxon>
        <taxon>Alveolata</taxon>
        <taxon>Dinophyceae</taxon>
        <taxon>Prorocentrales</taxon>
        <taxon>Prorocentraceae</taxon>
        <taxon>Prorocentrum</taxon>
    </lineage>
</organism>